<keyword evidence="2" id="KW-0677">Repeat</keyword>
<dbReference type="SUPFAM" id="SSF52821">
    <property type="entry name" value="Rhodanese/Cell cycle control phosphatase"/>
    <property type="match status" value="2"/>
</dbReference>
<protein>
    <submittedName>
        <fullName evidence="4">Sulfurtransferase</fullName>
    </submittedName>
</protein>
<organism evidence="4 5">
    <name type="scientific">Fodinisporobacter ferrooxydans</name>
    <dbReference type="NCBI Taxonomy" id="2901836"/>
    <lineage>
        <taxon>Bacteria</taxon>
        <taxon>Bacillati</taxon>
        <taxon>Bacillota</taxon>
        <taxon>Bacilli</taxon>
        <taxon>Bacillales</taxon>
        <taxon>Alicyclobacillaceae</taxon>
        <taxon>Fodinisporobacter</taxon>
    </lineage>
</organism>
<gene>
    <name evidence="4" type="ORF">LSG31_05145</name>
</gene>
<dbReference type="InterPro" id="IPR001763">
    <property type="entry name" value="Rhodanese-like_dom"/>
</dbReference>
<dbReference type="CDD" id="cd01448">
    <property type="entry name" value="TST_Repeat_1"/>
    <property type="match status" value="1"/>
</dbReference>
<evidence type="ECO:0000313" key="4">
    <source>
        <dbReference type="EMBL" id="UOF92782.1"/>
    </source>
</evidence>
<evidence type="ECO:0000256" key="2">
    <source>
        <dbReference type="ARBA" id="ARBA00022737"/>
    </source>
</evidence>
<evidence type="ECO:0000313" key="5">
    <source>
        <dbReference type="Proteomes" id="UP000830167"/>
    </source>
</evidence>
<keyword evidence="1" id="KW-0808">Transferase</keyword>
<dbReference type="PROSITE" id="PS50206">
    <property type="entry name" value="RHODANESE_3"/>
    <property type="match status" value="2"/>
</dbReference>
<dbReference type="PANTHER" id="PTHR11364">
    <property type="entry name" value="THIOSULFATE SULFERTANSFERASE"/>
    <property type="match status" value="1"/>
</dbReference>
<dbReference type="InterPro" id="IPR045078">
    <property type="entry name" value="TST/MPST-like"/>
</dbReference>
<dbReference type="EMBL" id="CP089291">
    <property type="protein sequence ID" value="UOF92782.1"/>
    <property type="molecule type" value="Genomic_DNA"/>
</dbReference>
<dbReference type="InterPro" id="IPR001307">
    <property type="entry name" value="Thiosulphate_STrfase_CS"/>
</dbReference>
<reference evidence="4" key="1">
    <citation type="submission" date="2021-12" db="EMBL/GenBank/DDBJ databases">
        <title>Alicyclobacillaceae gen. nov., sp. nov., isolated from chalcocite enrichment system.</title>
        <authorList>
            <person name="Jiang Z."/>
        </authorList>
    </citation>
    <scope>NUCLEOTIDE SEQUENCE</scope>
    <source>
        <strain evidence="4">MYW30-H2</strain>
    </source>
</reference>
<dbReference type="Proteomes" id="UP000830167">
    <property type="component" value="Chromosome"/>
</dbReference>
<dbReference type="CDD" id="cd01449">
    <property type="entry name" value="TST_Repeat_2"/>
    <property type="match status" value="1"/>
</dbReference>
<dbReference type="SMART" id="SM00450">
    <property type="entry name" value="RHOD"/>
    <property type="match status" value="2"/>
</dbReference>
<proteinExistence type="predicted"/>
<keyword evidence="5" id="KW-1185">Reference proteome</keyword>
<evidence type="ECO:0000256" key="1">
    <source>
        <dbReference type="ARBA" id="ARBA00022679"/>
    </source>
</evidence>
<dbReference type="Pfam" id="PF00581">
    <property type="entry name" value="Rhodanese"/>
    <property type="match status" value="2"/>
</dbReference>
<sequence length="277" mass="31804">MHSNLVHVQWLHEHLQEENLRILDCRFVLGQPDVGEQSYRQGHIPGALYLHLERDLSAPKQIHGGRHPLPTPERFTEIMSAAGIDEHVTVVAYDDQGGAFASRLWWMLKYFGHSNVFLLDGGFSAWQNSEYPVAAEIPAMRPKSFTVRPQYDWVVNMEEVKQKLDCDDVALIDSREFKRYAGLEEHIDPVAGHIPGARNYFWKDSLNDNGYWKNAKEQRDRFQGIREDREVIVYCGSGVTACPNILALKEAGFTNVKLYPGSWSDWCSYPDNPVERE</sequence>
<dbReference type="InterPro" id="IPR036873">
    <property type="entry name" value="Rhodanese-like_dom_sf"/>
</dbReference>
<dbReference type="PROSITE" id="PS00380">
    <property type="entry name" value="RHODANESE_1"/>
    <property type="match status" value="1"/>
</dbReference>
<name>A0ABY4CTN6_9BACL</name>
<dbReference type="RefSeq" id="WP_347439446.1">
    <property type="nucleotide sequence ID" value="NZ_CP089291.1"/>
</dbReference>
<evidence type="ECO:0000259" key="3">
    <source>
        <dbReference type="PROSITE" id="PS50206"/>
    </source>
</evidence>
<accession>A0ABY4CTN6</accession>
<dbReference type="Gene3D" id="3.40.250.10">
    <property type="entry name" value="Rhodanese-like domain"/>
    <property type="match status" value="2"/>
</dbReference>
<dbReference type="PANTHER" id="PTHR11364:SF27">
    <property type="entry name" value="SULFURTRANSFERASE"/>
    <property type="match status" value="1"/>
</dbReference>
<feature type="domain" description="Rhodanese" evidence="3">
    <location>
        <begin position="165"/>
        <end position="275"/>
    </location>
</feature>
<feature type="domain" description="Rhodanese" evidence="3">
    <location>
        <begin position="16"/>
        <end position="135"/>
    </location>
</feature>